<dbReference type="PANTHER" id="PTHR13466">
    <property type="entry name" value="TEX2 PROTEIN-RELATED"/>
    <property type="match status" value="1"/>
</dbReference>
<feature type="transmembrane region" description="Helical" evidence="7">
    <location>
        <begin position="532"/>
        <end position="549"/>
    </location>
</feature>
<evidence type="ECO:0000256" key="3">
    <source>
        <dbReference type="ARBA" id="ARBA00022692"/>
    </source>
</evidence>
<feature type="transmembrane region" description="Helical" evidence="7">
    <location>
        <begin position="555"/>
        <end position="579"/>
    </location>
</feature>
<reference evidence="10" key="2">
    <citation type="submission" date="2024-06" db="UniProtKB">
        <authorList>
            <consortium name="EnsemblMetazoa"/>
        </authorList>
    </citation>
    <scope>IDENTIFICATION</scope>
</reference>
<dbReference type="InterPro" id="IPR057080">
    <property type="entry name" value="PH_SMPa"/>
</dbReference>
<dbReference type="Pfam" id="PF23065">
    <property type="entry name" value="PH_SMPa"/>
    <property type="match status" value="1"/>
</dbReference>
<dbReference type="GO" id="GO:0005789">
    <property type="term" value="C:endoplasmic reticulum membrane"/>
    <property type="evidence" value="ECO:0007669"/>
    <property type="project" value="UniProtKB-SubCell"/>
</dbReference>
<feature type="region of interest" description="Disordered" evidence="6">
    <location>
        <begin position="998"/>
        <end position="1089"/>
    </location>
</feature>
<evidence type="ECO:0008006" key="12">
    <source>
        <dbReference type="Google" id="ProtNLM"/>
    </source>
</evidence>
<evidence type="ECO:0000256" key="2">
    <source>
        <dbReference type="ARBA" id="ARBA00006843"/>
    </source>
</evidence>
<feature type="domain" description="SMP" evidence="9">
    <location>
        <begin position="658"/>
        <end position="742"/>
    </location>
</feature>
<feature type="compositionally biased region" description="Basic and acidic residues" evidence="6">
    <location>
        <begin position="132"/>
        <end position="142"/>
    </location>
</feature>
<feature type="compositionally biased region" description="Basic and acidic residues" evidence="6">
    <location>
        <begin position="11"/>
        <end position="39"/>
    </location>
</feature>
<feature type="region of interest" description="Disordered" evidence="6">
    <location>
        <begin position="400"/>
        <end position="471"/>
    </location>
</feature>
<dbReference type="CDD" id="cd21675">
    <property type="entry name" value="SMP_TEX2"/>
    <property type="match status" value="1"/>
</dbReference>
<proteinExistence type="inferred from homology"/>
<dbReference type="Pfam" id="PF10296">
    <property type="entry name" value="MMM1"/>
    <property type="match status" value="1"/>
</dbReference>
<feature type="compositionally biased region" description="Polar residues" evidence="6">
    <location>
        <begin position="71"/>
        <end position="84"/>
    </location>
</feature>
<evidence type="ECO:0000259" key="9">
    <source>
        <dbReference type="Pfam" id="PF23065"/>
    </source>
</evidence>
<reference evidence="11" key="1">
    <citation type="journal article" date="2010" name="Nature">
        <title>The Amphimedon queenslandica genome and the evolution of animal complexity.</title>
        <authorList>
            <person name="Srivastava M."/>
            <person name="Simakov O."/>
            <person name="Chapman J."/>
            <person name="Fahey B."/>
            <person name="Gauthier M.E."/>
            <person name="Mitros T."/>
            <person name="Richards G.S."/>
            <person name="Conaco C."/>
            <person name="Dacre M."/>
            <person name="Hellsten U."/>
            <person name="Larroux C."/>
            <person name="Putnam N.H."/>
            <person name="Stanke M."/>
            <person name="Adamska M."/>
            <person name="Darling A."/>
            <person name="Degnan S.M."/>
            <person name="Oakley T.H."/>
            <person name="Plachetzki D.C."/>
            <person name="Zhai Y."/>
            <person name="Adamski M."/>
            <person name="Calcino A."/>
            <person name="Cummins S.F."/>
            <person name="Goodstein D.M."/>
            <person name="Harris C."/>
            <person name="Jackson D.J."/>
            <person name="Leys S.P."/>
            <person name="Shu S."/>
            <person name="Woodcroft B.J."/>
            <person name="Vervoort M."/>
            <person name="Kosik K.S."/>
            <person name="Manning G."/>
            <person name="Degnan B.M."/>
            <person name="Rokhsar D.S."/>
        </authorList>
    </citation>
    <scope>NUCLEOTIDE SEQUENCE [LARGE SCALE GENOMIC DNA]</scope>
</reference>
<evidence type="ECO:0000256" key="7">
    <source>
        <dbReference type="SAM" id="Phobius"/>
    </source>
</evidence>
<evidence type="ECO:0000256" key="4">
    <source>
        <dbReference type="ARBA" id="ARBA00022989"/>
    </source>
</evidence>
<feature type="compositionally biased region" description="Low complexity" evidence="6">
    <location>
        <begin position="92"/>
        <end position="103"/>
    </location>
</feature>
<dbReference type="AlphaFoldDB" id="A0AAN0J423"/>
<keyword evidence="11" id="KW-1185">Reference proteome</keyword>
<dbReference type="InterPro" id="IPR019411">
    <property type="entry name" value="MMM1_dom"/>
</dbReference>
<feature type="transmembrane region" description="Helical" evidence="7">
    <location>
        <begin position="1205"/>
        <end position="1229"/>
    </location>
</feature>
<feature type="region of interest" description="Disordered" evidence="6">
    <location>
        <begin position="358"/>
        <end position="383"/>
    </location>
</feature>
<feature type="compositionally biased region" description="Low complexity" evidence="6">
    <location>
        <begin position="426"/>
        <end position="435"/>
    </location>
</feature>
<feature type="compositionally biased region" description="Low complexity" evidence="6">
    <location>
        <begin position="1070"/>
        <end position="1085"/>
    </location>
</feature>
<feature type="transmembrane region" description="Helical" evidence="7">
    <location>
        <begin position="1154"/>
        <end position="1184"/>
    </location>
</feature>
<evidence type="ECO:0000256" key="5">
    <source>
        <dbReference type="ARBA" id="ARBA00023136"/>
    </source>
</evidence>
<feature type="compositionally biased region" description="Polar residues" evidence="6">
    <location>
        <begin position="250"/>
        <end position="266"/>
    </location>
</feature>
<dbReference type="KEGG" id="aqu:105312968"/>
<feature type="compositionally biased region" description="Acidic residues" evidence="6">
    <location>
        <begin position="294"/>
        <end position="304"/>
    </location>
</feature>
<organism evidence="10 11">
    <name type="scientific">Amphimedon queenslandica</name>
    <name type="common">Sponge</name>
    <dbReference type="NCBI Taxonomy" id="400682"/>
    <lineage>
        <taxon>Eukaryota</taxon>
        <taxon>Metazoa</taxon>
        <taxon>Porifera</taxon>
        <taxon>Demospongiae</taxon>
        <taxon>Heteroscleromorpha</taxon>
        <taxon>Haplosclerida</taxon>
        <taxon>Niphatidae</taxon>
        <taxon>Amphimedon</taxon>
    </lineage>
</organism>
<feature type="compositionally biased region" description="Basic residues" evidence="6">
    <location>
        <begin position="1"/>
        <end position="10"/>
    </location>
</feature>
<comment type="similarity">
    <text evidence="2">Belongs to the CD225/Dispanin family.</text>
</comment>
<name>A0AAN0J423_AMPQE</name>
<keyword evidence="4 7" id="KW-1133">Transmembrane helix</keyword>
<evidence type="ECO:0000256" key="1">
    <source>
        <dbReference type="ARBA" id="ARBA00004586"/>
    </source>
</evidence>
<dbReference type="PANTHER" id="PTHR13466:SF0">
    <property type="entry name" value="SMP-LTD DOMAIN-CONTAINING PROTEIN"/>
    <property type="match status" value="1"/>
</dbReference>
<comment type="subcellular location">
    <subcellularLocation>
        <location evidence="1">Endoplasmic reticulum membrane</location>
    </subcellularLocation>
</comment>
<feature type="compositionally biased region" description="Basic and acidic residues" evidence="6">
    <location>
        <begin position="148"/>
        <end position="159"/>
    </location>
</feature>
<feature type="compositionally biased region" description="Basic residues" evidence="6">
    <location>
        <begin position="1015"/>
        <end position="1025"/>
    </location>
</feature>
<sequence>MSKYIKKARSIARETSHQIHHVRDDITKKQLQKERDKIPAHARVNNATYKFSDIGKWLDKDLDDEDDDFFSSLNSQTDSGNQEQLKSDTDHPQGSSLQSSSTSLPPPPSSIFDDDLFGDEITSGDPLGLTESKPDDLFPDDKQQEEDLVVKVRETDNTHSQETTLNPMEEEEEREIPNENGDIVKDSTASAFSVVQNTELPMTQELATTNDSMMEENAVGFTDGDKNEEIEECGLLGKYLPNKSDEETQPFHSSSSHNSVTDPDQSNNDDNDDTNIIIIDGVTNGDKSTTATQQDEETLIEDDSLNTSSSTKCEEDDINDELFKSFTTPMAAMKLQQQEEEERSHDDDDDELFKSFSIAEADKLHKETKTSTDPANDTDSKPVEPVVLGTLEMTEDHPLMHLSDDYDDPYSTTATPITIPPPSLTPPLTSLSPSPNSHPPPPLINSSPENTTWSPKGSKRPRPVVPPRPAMTNRYSVESSTAGVFSSDSEANRSLEFIPTKRKRGGLPIVSITSKETMIPPLPPPSPPAGESTMPLSLSLATFCLYLYYTLNPFVYLAGFLAGFLLFYVVFGSAFVLYVQYSEREKERRAASKTSKDRLETLPSLDQLPKTIEVDFEKKRELKSNAFGLVHQYHPSKHHPSQRHITRVRLYDDFHLELHYRKLIHTPHDGPVTRNDTIKKDLRECSILLVPEEVALNRKRRWSKKFPICVQWPDDRKEGHVFLFTSTSREKEEWFRRLRAASENKSYDQLIKDCSAFYRYMGCYMPEGTGQSPLLARTRPQSQNIQSTASTRNQRKGRQTHQHHGGATGNNKTGGIGAGSKTESVHFSMSADSEQDDADDSTLAVSITQRNQSTSPASIRSATGTSSLSSQRNGYSRPSSGDQTSILLPLSISIGWINAGMARLAWDLWHEERWKNWVTSRIQRKLIRIKTPSFLEELKVTEVTMGMDMPIIRKPFKLPKLNQNGIWIYLEVTYNGSFTMTIETKLKLGPRGATPESVPLHQFNQFPSLGEGAGYHHHKRIRRHKVGGEGEEEEEEISSGSDEEGEEDEERSSSYSHSTEEKDMESQQQTLTPHPGTTDTTSGPPGRKEKILNNMVSRFQKIAAKSRIVAKAAEKVSSYPLVLTNPAVRIVSSQPLAQEYHTNPAATHYPSDNFFTLSVFLAFFWCIFGSCGLCCVIPAIVYAVHAREAEMRGDMVAMRSKRQAALALNIIGSIVGLITLGLTIAWYVMSYRYEVHHAEDGTPTPTTY</sequence>
<evidence type="ECO:0000313" key="11">
    <source>
        <dbReference type="Proteomes" id="UP000007879"/>
    </source>
</evidence>
<feature type="region of interest" description="Disordered" evidence="6">
    <location>
        <begin position="65"/>
        <end position="184"/>
    </location>
</feature>
<dbReference type="Proteomes" id="UP000007879">
    <property type="component" value="Unassembled WGS sequence"/>
</dbReference>
<feature type="compositionally biased region" description="Gly residues" evidence="6">
    <location>
        <begin position="806"/>
        <end position="818"/>
    </location>
</feature>
<feature type="compositionally biased region" description="Basic and acidic residues" evidence="6">
    <location>
        <begin position="360"/>
        <end position="370"/>
    </location>
</feature>
<dbReference type="RefSeq" id="XP_019851764.1">
    <property type="nucleotide sequence ID" value="XM_019996205.1"/>
</dbReference>
<feature type="region of interest" description="Disordered" evidence="6">
    <location>
        <begin position="240"/>
        <end position="315"/>
    </location>
</feature>
<evidence type="ECO:0000256" key="6">
    <source>
        <dbReference type="SAM" id="MobiDB-lite"/>
    </source>
</evidence>
<feature type="domain" description="MMM1" evidence="8">
    <location>
        <begin position="893"/>
        <end position="988"/>
    </location>
</feature>
<dbReference type="Pfam" id="PF04505">
    <property type="entry name" value="CD225"/>
    <property type="match status" value="1"/>
</dbReference>
<feature type="region of interest" description="Disordered" evidence="6">
    <location>
        <begin position="771"/>
        <end position="882"/>
    </location>
</feature>
<keyword evidence="3 7" id="KW-0812">Transmembrane</keyword>
<protein>
    <recommendedName>
        <fullName evidence="12">PH domain-containing protein</fullName>
    </recommendedName>
</protein>
<dbReference type="GeneID" id="105312968"/>
<feature type="compositionally biased region" description="Low complexity" evidence="6">
    <location>
        <begin position="274"/>
        <end position="286"/>
    </location>
</feature>
<feature type="compositionally biased region" description="Polar residues" evidence="6">
    <location>
        <begin position="843"/>
        <end position="882"/>
    </location>
</feature>
<accession>A0AAN0J423</accession>
<keyword evidence="5 7" id="KW-0472">Membrane</keyword>
<feature type="compositionally biased region" description="Polar residues" evidence="6">
    <location>
        <begin position="779"/>
        <end position="792"/>
    </location>
</feature>
<dbReference type="InterPro" id="IPR007593">
    <property type="entry name" value="CD225/Dispanin_fam"/>
</dbReference>
<evidence type="ECO:0000259" key="8">
    <source>
        <dbReference type="Pfam" id="PF10296"/>
    </source>
</evidence>
<dbReference type="EnsemblMetazoa" id="XM_019996205.1">
    <property type="protein sequence ID" value="XP_019851764.1"/>
    <property type="gene ID" value="LOC105312968"/>
</dbReference>
<dbReference type="GO" id="GO:0008289">
    <property type="term" value="F:lipid binding"/>
    <property type="evidence" value="ECO:0007669"/>
    <property type="project" value="TreeGrafter"/>
</dbReference>
<evidence type="ECO:0000313" key="10">
    <source>
        <dbReference type="EnsemblMetazoa" id="XP_019851764.1"/>
    </source>
</evidence>
<feature type="compositionally biased region" description="Acidic residues" evidence="6">
    <location>
        <begin position="1029"/>
        <end position="1050"/>
    </location>
</feature>
<feature type="compositionally biased region" description="Basic residues" evidence="6">
    <location>
        <begin position="793"/>
        <end position="804"/>
    </location>
</feature>
<feature type="region of interest" description="Disordered" evidence="6">
    <location>
        <begin position="1"/>
        <end position="39"/>
    </location>
</feature>